<name>A0A9X0XHV2_9BURK</name>
<dbReference type="RefSeq" id="WP_201825474.1">
    <property type="nucleotide sequence ID" value="NZ_JAERRA010000001.1"/>
</dbReference>
<sequence length="86" mass="9614">MPRPHARPIHPFAMLIDPAAVLARVEHSERLQGLARHVCRPLDTLRPGIVAEDEPQEEGEEPPRWASRRPADAAAEEAPDSLRLRS</sequence>
<feature type="compositionally biased region" description="Acidic residues" evidence="1">
    <location>
        <begin position="51"/>
        <end position="60"/>
    </location>
</feature>
<reference evidence="2 3" key="1">
    <citation type="submission" date="2021-01" db="EMBL/GenBank/DDBJ databases">
        <title>Piscinibacter sp. Jin2 Genome sequencing and assembly.</title>
        <authorList>
            <person name="Kim I."/>
        </authorList>
    </citation>
    <scope>NUCLEOTIDE SEQUENCE [LARGE SCALE GENOMIC DNA]</scope>
    <source>
        <strain evidence="2 3">Jin2</strain>
    </source>
</reference>
<keyword evidence="3" id="KW-1185">Reference proteome</keyword>
<accession>A0A9X0XHV2</accession>
<evidence type="ECO:0000313" key="3">
    <source>
        <dbReference type="Proteomes" id="UP000643207"/>
    </source>
</evidence>
<evidence type="ECO:0000256" key="1">
    <source>
        <dbReference type="SAM" id="MobiDB-lite"/>
    </source>
</evidence>
<organism evidence="2 3">
    <name type="scientific">Aquariibacter lacus</name>
    <dbReference type="NCBI Taxonomy" id="2801332"/>
    <lineage>
        <taxon>Bacteria</taxon>
        <taxon>Pseudomonadati</taxon>
        <taxon>Pseudomonadota</taxon>
        <taxon>Betaproteobacteria</taxon>
        <taxon>Burkholderiales</taxon>
        <taxon>Sphaerotilaceae</taxon>
        <taxon>Aquariibacter</taxon>
    </lineage>
</organism>
<dbReference type="AlphaFoldDB" id="A0A9X0XHV2"/>
<feature type="region of interest" description="Disordered" evidence="1">
    <location>
        <begin position="46"/>
        <end position="86"/>
    </location>
</feature>
<protein>
    <submittedName>
        <fullName evidence="2">Uncharacterized protein</fullName>
    </submittedName>
</protein>
<dbReference type="Proteomes" id="UP000643207">
    <property type="component" value="Unassembled WGS sequence"/>
</dbReference>
<dbReference type="EMBL" id="JAERRA010000001">
    <property type="protein sequence ID" value="MBL0719885.1"/>
    <property type="molecule type" value="Genomic_DNA"/>
</dbReference>
<comment type="caution">
    <text evidence="2">The sequence shown here is derived from an EMBL/GenBank/DDBJ whole genome shotgun (WGS) entry which is preliminary data.</text>
</comment>
<evidence type="ECO:0000313" key="2">
    <source>
        <dbReference type="EMBL" id="MBL0719885.1"/>
    </source>
</evidence>
<gene>
    <name evidence="2" type="ORF">JI742_08280</name>
</gene>
<proteinExistence type="predicted"/>